<proteinExistence type="predicted"/>
<reference evidence="3 4" key="1">
    <citation type="submission" date="2013-08" db="EMBL/GenBank/DDBJ databases">
        <authorList>
            <person name="Weinstock G."/>
            <person name="Sodergren E."/>
            <person name="Wylie T."/>
            <person name="Fulton L."/>
            <person name="Fulton R."/>
            <person name="Fronick C."/>
            <person name="O'Laughlin M."/>
            <person name="Godfrey J."/>
            <person name="Miner T."/>
            <person name="Herter B."/>
            <person name="Appelbaum E."/>
            <person name="Cordes M."/>
            <person name="Lek S."/>
            <person name="Wollam A."/>
            <person name="Pepin K.H."/>
            <person name="Palsikar V.B."/>
            <person name="Mitreva M."/>
            <person name="Wilson R.K."/>
        </authorList>
    </citation>
    <scope>NUCLEOTIDE SEQUENCE [LARGE SCALE GENOMIC DNA]</scope>
    <source>
        <strain evidence="3 4">ATCC 700332</strain>
    </source>
</reference>
<dbReference type="InterPro" id="IPR048449">
    <property type="entry name" value="YhfX-like_C"/>
</dbReference>
<comment type="caution">
    <text evidence="3">The sequence shown here is derived from an EMBL/GenBank/DDBJ whole genome shotgun (WGS) entry which is preliminary data.</text>
</comment>
<dbReference type="InterPro" id="IPR029066">
    <property type="entry name" value="PLP-binding_barrel"/>
</dbReference>
<feature type="domain" description="YhfX-like C-terminal" evidence="2">
    <location>
        <begin position="279"/>
        <end position="374"/>
    </location>
</feature>
<dbReference type="Gene3D" id="2.40.37.30">
    <property type="match status" value="2"/>
</dbReference>
<organism evidence="3 4">
    <name type="scientific">Treponema lecithinolyticum ATCC 700332</name>
    <dbReference type="NCBI Taxonomy" id="1321815"/>
    <lineage>
        <taxon>Bacteria</taxon>
        <taxon>Pseudomonadati</taxon>
        <taxon>Spirochaetota</taxon>
        <taxon>Spirochaetia</taxon>
        <taxon>Spirochaetales</taxon>
        <taxon>Treponemataceae</taxon>
        <taxon>Treponema</taxon>
    </lineage>
</organism>
<evidence type="ECO:0000313" key="3">
    <source>
        <dbReference type="EMBL" id="ERJ94257.1"/>
    </source>
</evidence>
<dbReference type="Pfam" id="PF01168">
    <property type="entry name" value="Ala_racemase_N"/>
    <property type="match status" value="1"/>
</dbReference>
<feature type="domain" description="Alanine racemase N-terminal" evidence="1">
    <location>
        <begin position="33"/>
        <end position="265"/>
    </location>
</feature>
<dbReference type="InterPro" id="IPR001608">
    <property type="entry name" value="Ala_racemase_N"/>
</dbReference>
<dbReference type="EMBL" id="AWVH01000005">
    <property type="protein sequence ID" value="ERJ94257.1"/>
    <property type="molecule type" value="Genomic_DNA"/>
</dbReference>
<evidence type="ECO:0000259" key="2">
    <source>
        <dbReference type="Pfam" id="PF21279"/>
    </source>
</evidence>
<evidence type="ECO:0008006" key="5">
    <source>
        <dbReference type="Google" id="ProtNLM"/>
    </source>
</evidence>
<sequence length="387" mass="43198">MFLQTLAAKNERLITMAHTLHKTGTILPDSYVIDVDMLLQNAREILNEANRFGVHLYYMTKQIGRNPYIAHQLEDLGYDGCVAVDFKEAQLMMSHGLKIGHVGHLVQIPKAVLKKIVCYGPEVITVYSTQKAKEISDAALAQHKVQNIMLRIIGEHSNMYAGQEAGIGLNELDDVIKKIQEYKGVKLHGLTSFPCFLFSEHTKHIEPTKNIEDLTEAKIYIEKKYGIPIVQMNMPSVTSVQNIALIKQKGGTHGEPGHALTGTTPFNMDVNSAEIPAYVYVSEISHTFKNKSYFYGGGFYPRGHFQHVLVEDERGCLTEQTVSDFSVGNIDYYLETPLSCAVGNTVLGCFRTQMFVTRSDIVLVKGIQHDAPSIVGIYTPQGIKKDF</sequence>
<evidence type="ECO:0000313" key="4">
    <source>
        <dbReference type="Proteomes" id="UP000016649"/>
    </source>
</evidence>
<keyword evidence="4" id="KW-1185">Reference proteome</keyword>
<evidence type="ECO:0000259" key="1">
    <source>
        <dbReference type="Pfam" id="PF01168"/>
    </source>
</evidence>
<accession>A0ABN0P152</accession>
<name>A0ABN0P152_TRELE</name>
<dbReference type="SUPFAM" id="SSF51419">
    <property type="entry name" value="PLP-binding barrel"/>
    <property type="match status" value="1"/>
</dbReference>
<dbReference type="Pfam" id="PF21279">
    <property type="entry name" value="YhfX-like_C"/>
    <property type="match status" value="1"/>
</dbReference>
<gene>
    <name evidence="3" type="ORF">HMPREF9193_00228</name>
</gene>
<dbReference type="Proteomes" id="UP000016649">
    <property type="component" value="Unassembled WGS sequence"/>
</dbReference>
<dbReference type="RefSeq" id="WP_021686631.1">
    <property type="nucleotide sequence ID" value="NZ_KI260561.1"/>
</dbReference>
<protein>
    <recommendedName>
        <fullName evidence="5">Alanine racemase domain protein</fullName>
    </recommendedName>
</protein>